<dbReference type="EMBL" id="JAVDPY010000011">
    <property type="protein sequence ID" value="MDR6336239.1"/>
    <property type="molecule type" value="Genomic_DNA"/>
</dbReference>
<proteinExistence type="predicted"/>
<feature type="signal peptide" evidence="2">
    <location>
        <begin position="1"/>
        <end position="32"/>
    </location>
</feature>
<dbReference type="Proteomes" id="UP001245370">
    <property type="component" value="Unassembled WGS sequence"/>
</dbReference>
<evidence type="ECO:0000256" key="2">
    <source>
        <dbReference type="SAM" id="SignalP"/>
    </source>
</evidence>
<feature type="compositionally biased region" description="Low complexity" evidence="1">
    <location>
        <begin position="85"/>
        <end position="96"/>
    </location>
</feature>
<reference evidence="3" key="1">
    <citation type="submission" date="2022-12" db="EMBL/GenBank/DDBJ databases">
        <title>Reference genome sequencing for broad-spectrum identification of bacterial and archaeal isolates by mass spectrometry.</title>
        <authorList>
            <person name="Sekiguchi Y."/>
            <person name="Tourlousse D.M."/>
        </authorList>
    </citation>
    <scope>NUCLEOTIDE SEQUENCE</scope>
    <source>
        <strain evidence="3">301</strain>
    </source>
</reference>
<evidence type="ECO:0000313" key="5">
    <source>
        <dbReference type="Proteomes" id="UP001144397"/>
    </source>
</evidence>
<protein>
    <submittedName>
        <fullName evidence="3">Uncharacterized protein</fullName>
    </submittedName>
</protein>
<name>A0A9W6FPF8_XANFL</name>
<reference evidence="4 6" key="2">
    <citation type="submission" date="2023-07" db="EMBL/GenBank/DDBJ databases">
        <title>Genomic Encyclopedia of Type Strains, Phase IV (KMG-IV): sequencing the most valuable type-strain genomes for metagenomic binning, comparative biology and taxonomic classification.</title>
        <authorList>
            <person name="Goeker M."/>
        </authorList>
    </citation>
    <scope>NUCLEOTIDE SEQUENCE [LARGE SCALE GENOMIC DNA]</scope>
    <source>
        <strain evidence="4 6">DSM 338</strain>
    </source>
</reference>
<keyword evidence="6" id="KW-1185">Reference proteome</keyword>
<dbReference type="RefSeq" id="WP_229643858.1">
    <property type="nucleotide sequence ID" value="NZ_BSDO01000010.1"/>
</dbReference>
<dbReference type="Proteomes" id="UP001144397">
    <property type="component" value="Unassembled WGS sequence"/>
</dbReference>
<dbReference type="GeneID" id="95765451"/>
<feature type="region of interest" description="Disordered" evidence="1">
    <location>
        <begin position="34"/>
        <end position="96"/>
    </location>
</feature>
<organism evidence="3 5">
    <name type="scientific">Xanthobacter flavus</name>
    <dbReference type="NCBI Taxonomy" id="281"/>
    <lineage>
        <taxon>Bacteria</taxon>
        <taxon>Pseudomonadati</taxon>
        <taxon>Pseudomonadota</taxon>
        <taxon>Alphaproteobacteria</taxon>
        <taxon>Hyphomicrobiales</taxon>
        <taxon>Xanthobacteraceae</taxon>
        <taxon>Xanthobacter</taxon>
    </lineage>
</organism>
<keyword evidence="2" id="KW-0732">Signal</keyword>
<dbReference type="AlphaFoldDB" id="A0A9W6FPF8"/>
<sequence length="96" mass="10224">MDLFSPTARGRAVPTLRAALLLAFAASLSACAGSGIPGLAPPQTSVPEVDATHFPTLGGPQPDRREPLTADQQQKLQRDLERLARQQQAKQVPQAQ</sequence>
<evidence type="ECO:0000313" key="4">
    <source>
        <dbReference type="EMBL" id="MDR6336239.1"/>
    </source>
</evidence>
<accession>A0A9W6FPF8</accession>
<gene>
    <name evidence="4" type="ORF">GGQ86_004738</name>
    <name evidence="3" type="ORF">XFLAVUS301_46820</name>
</gene>
<feature type="chain" id="PRO_5040994938" evidence="2">
    <location>
        <begin position="33"/>
        <end position="96"/>
    </location>
</feature>
<evidence type="ECO:0000313" key="3">
    <source>
        <dbReference type="EMBL" id="GLI25008.1"/>
    </source>
</evidence>
<comment type="caution">
    <text evidence="3">The sequence shown here is derived from an EMBL/GenBank/DDBJ whole genome shotgun (WGS) entry which is preliminary data.</text>
</comment>
<dbReference type="EMBL" id="BSDO01000010">
    <property type="protein sequence ID" value="GLI25008.1"/>
    <property type="molecule type" value="Genomic_DNA"/>
</dbReference>
<evidence type="ECO:0000313" key="6">
    <source>
        <dbReference type="Proteomes" id="UP001245370"/>
    </source>
</evidence>
<evidence type="ECO:0000256" key="1">
    <source>
        <dbReference type="SAM" id="MobiDB-lite"/>
    </source>
</evidence>